<evidence type="ECO:0000313" key="6">
    <source>
        <dbReference type="EMBL" id="HAT3581001.1"/>
    </source>
</evidence>
<dbReference type="Gene3D" id="3.40.50.1820">
    <property type="entry name" value="alpha/beta hydrolase"/>
    <property type="match status" value="1"/>
</dbReference>
<dbReference type="Pfam" id="PF12697">
    <property type="entry name" value="Abhydrolase_6"/>
    <property type="match status" value="1"/>
</dbReference>
<dbReference type="EC" id="4.2.99.20" evidence="3 4"/>
<dbReference type="SUPFAM" id="SSF53474">
    <property type="entry name" value="alpha/beta-Hydrolases"/>
    <property type="match status" value="1"/>
</dbReference>
<proteinExistence type="inferred from homology"/>
<dbReference type="InterPro" id="IPR022485">
    <property type="entry name" value="SHCHC_synthase_MenH"/>
</dbReference>
<sequence length="258" mass="28837">MILNARVMPGEPQKPWLIFLHGFSGDSREWQPVGERFTAYSRLYIDLPGHGDSADSSVASFCQLDDALLDTLYSYNILKYWLIGYSLGGRVAMHFACSQPKGLLGVIVEGGHPGLTSAAERQERQTSDGQWAQRFRMEPLVDVFSDWYQQQVFASLSEEQRQRLVTLRSRNNGPALAAMLEATSLGVQPDLRAALRKAPFPFHYLCGEFDSKFRALATEVSANCHLIVDAGHNAHRERPDSVANCLARILRLDIKGIL</sequence>
<dbReference type="NCBIfam" id="TIGR03695">
    <property type="entry name" value="menH_SHCHC"/>
    <property type="match status" value="1"/>
</dbReference>
<evidence type="ECO:0000256" key="3">
    <source>
        <dbReference type="HAMAP-Rule" id="MF_01660"/>
    </source>
</evidence>
<keyword evidence="2 3" id="KW-0456">Lyase</keyword>
<comment type="pathway">
    <text evidence="3">Quinol/quinone metabolism; menaquinone biosynthesis.</text>
</comment>
<comment type="function">
    <text evidence="3">Catalyzes a proton abstraction reaction that results in 2,5-elimination of pyruvate from 2-succinyl-5-enolpyruvyl-6-hydroxy-3-cyclohexene-1-carboxylate (SEPHCHC) and the formation of 2-succinyl-6-hydroxy-2,4-cyclohexadiene-1-carboxylate (SHCHC).</text>
</comment>
<dbReference type="PANTHER" id="PTHR42916">
    <property type="entry name" value="2-SUCCINYL-5-ENOLPYRUVYL-6-HYDROXY-3-CYCLOHEXENE-1-CARBOXYLATE SYNTHASE"/>
    <property type="match status" value="1"/>
</dbReference>
<keyword evidence="1 3" id="KW-0474">Menaquinone biosynthesis</keyword>
<reference evidence="6" key="1">
    <citation type="journal article" date="2018" name="Genome Biol.">
        <title>SKESA: strategic k-mer extension for scrupulous assemblies.</title>
        <authorList>
            <person name="Souvorov A."/>
            <person name="Agarwala R."/>
            <person name="Lipman D.J."/>
        </authorList>
    </citation>
    <scope>NUCLEOTIDE SEQUENCE</scope>
    <source>
        <strain evidence="6">CAVp300</strain>
    </source>
</reference>
<protein>
    <recommendedName>
        <fullName evidence="3 4">2-succinyl-6-hydroxy-2,4-cyclohexadiene-1-carboxylate synthase</fullName>
        <shortName evidence="3">SHCHC synthase</shortName>
        <ecNumber evidence="3 4">4.2.99.20</ecNumber>
    </recommendedName>
</protein>
<comment type="catalytic activity">
    <reaction evidence="3">
        <text>5-enolpyruvoyl-6-hydroxy-2-succinyl-cyclohex-3-ene-1-carboxylate = (1R,6R)-6-hydroxy-2-succinyl-cyclohexa-2,4-diene-1-carboxylate + pyruvate</text>
        <dbReference type="Rhea" id="RHEA:25597"/>
        <dbReference type="ChEBI" id="CHEBI:15361"/>
        <dbReference type="ChEBI" id="CHEBI:58689"/>
        <dbReference type="ChEBI" id="CHEBI:58818"/>
        <dbReference type="EC" id="4.2.99.20"/>
    </reaction>
</comment>
<dbReference type="PANTHER" id="PTHR42916:SF1">
    <property type="entry name" value="PROTEIN PHYLLO, CHLOROPLASTIC"/>
    <property type="match status" value="1"/>
</dbReference>
<evidence type="ECO:0000256" key="1">
    <source>
        <dbReference type="ARBA" id="ARBA00022428"/>
    </source>
</evidence>
<name>A0A9P3T681_KLUIN</name>
<comment type="pathway">
    <text evidence="3">Quinol/quinone metabolism; 1,4-dihydroxy-2-naphthoate biosynthesis; 1,4-dihydroxy-2-naphthoate from chorismate: step 3/7.</text>
</comment>
<dbReference type="InterPro" id="IPR029058">
    <property type="entry name" value="AB_hydrolase_fold"/>
</dbReference>
<evidence type="ECO:0000313" key="7">
    <source>
        <dbReference type="Proteomes" id="UP000867740"/>
    </source>
</evidence>
<gene>
    <name evidence="3 6" type="primary">menH</name>
    <name evidence="6" type="ORF">I8531_001274</name>
</gene>
<comment type="caution">
    <text evidence="6">The sequence shown here is derived from an EMBL/GenBank/DDBJ whole genome shotgun (WGS) entry which is preliminary data.</text>
</comment>
<reference evidence="6" key="2">
    <citation type="submission" date="2020-10" db="EMBL/GenBank/DDBJ databases">
        <authorList>
            <consortium name="NCBI Pathogen Detection Project"/>
        </authorList>
    </citation>
    <scope>NUCLEOTIDE SEQUENCE</scope>
    <source>
        <strain evidence="6">CAVp300</strain>
    </source>
</reference>
<evidence type="ECO:0000256" key="4">
    <source>
        <dbReference type="NCBIfam" id="TIGR03695"/>
    </source>
</evidence>
<accession>A0A9P3T681</accession>
<feature type="domain" description="AB hydrolase-1" evidence="5">
    <location>
        <begin position="17"/>
        <end position="243"/>
    </location>
</feature>
<comment type="subunit">
    <text evidence="3">Monomer.</text>
</comment>
<dbReference type="RefSeq" id="WP_047369466.1">
    <property type="nucleotide sequence ID" value="NZ_CABMNU010000005.1"/>
</dbReference>
<dbReference type="NCBIfam" id="NF008340">
    <property type="entry name" value="PRK11126.1"/>
    <property type="match status" value="1"/>
</dbReference>
<comment type="similarity">
    <text evidence="3">Belongs to the AB hydrolase superfamily. MenH family.</text>
</comment>
<evidence type="ECO:0000256" key="2">
    <source>
        <dbReference type="ARBA" id="ARBA00023239"/>
    </source>
</evidence>
<dbReference type="GO" id="GO:0070205">
    <property type="term" value="F:2-succinyl-6-hydroxy-2,4-cyclohexadiene-1-carboxylate synthase activity"/>
    <property type="evidence" value="ECO:0007669"/>
    <property type="project" value="UniProtKB-UniRule"/>
</dbReference>
<dbReference type="HAMAP" id="MF_01660">
    <property type="entry name" value="MenH"/>
    <property type="match status" value="1"/>
</dbReference>
<organism evidence="6 7">
    <name type="scientific">Kluyvera intermedia</name>
    <name type="common">Enterobacter intermedius</name>
    <dbReference type="NCBI Taxonomy" id="61648"/>
    <lineage>
        <taxon>Bacteria</taxon>
        <taxon>Pseudomonadati</taxon>
        <taxon>Pseudomonadota</taxon>
        <taxon>Gammaproteobacteria</taxon>
        <taxon>Enterobacterales</taxon>
        <taxon>Enterobacteriaceae</taxon>
        <taxon>Kluyvera</taxon>
    </lineage>
</organism>
<dbReference type="EMBL" id="DACSUM010000007">
    <property type="protein sequence ID" value="HAT3581001.1"/>
    <property type="molecule type" value="Genomic_DNA"/>
</dbReference>
<dbReference type="AlphaFoldDB" id="A0A9P3T681"/>
<dbReference type="InterPro" id="IPR000073">
    <property type="entry name" value="AB_hydrolase_1"/>
</dbReference>
<evidence type="ECO:0000259" key="5">
    <source>
        <dbReference type="Pfam" id="PF12697"/>
    </source>
</evidence>
<dbReference type="GO" id="GO:0009234">
    <property type="term" value="P:menaquinone biosynthetic process"/>
    <property type="evidence" value="ECO:0007669"/>
    <property type="project" value="UniProtKB-UniRule"/>
</dbReference>
<dbReference type="Proteomes" id="UP000867740">
    <property type="component" value="Unassembled WGS sequence"/>
</dbReference>